<accession>A0AA88XWW6</accession>
<keyword evidence="3 10" id="KW-1133">Transmembrane helix</keyword>
<dbReference type="GO" id="GO:0004930">
    <property type="term" value="F:G protein-coupled receptor activity"/>
    <property type="evidence" value="ECO:0007669"/>
    <property type="project" value="UniProtKB-KW"/>
</dbReference>
<feature type="transmembrane region" description="Helical" evidence="10">
    <location>
        <begin position="44"/>
        <end position="67"/>
    </location>
</feature>
<feature type="transmembrane region" description="Helical" evidence="10">
    <location>
        <begin position="212"/>
        <end position="240"/>
    </location>
</feature>
<evidence type="ECO:0000256" key="8">
    <source>
        <dbReference type="RuleBase" id="RU000688"/>
    </source>
</evidence>
<dbReference type="InterPro" id="IPR000276">
    <property type="entry name" value="GPCR_Rhodpsn"/>
</dbReference>
<evidence type="ECO:0000256" key="7">
    <source>
        <dbReference type="ARBA" id="ARBA00023224"/>
    </source>
</evidence>
<keyword evidence="2 8" id="KW-0812">Transmembrane</keyword>
<name>A0AA88XWW6_PINIB</name>
<keyword evidence="6 8" id="KW-0675">Receptor</keyword>
<feature type="transmembrane region" description="Helical" evidence="10">
    <location>
        <begin position="162"/>
        <end position="184"/>
    </location>
</feature>
<dbReference type="SUPFAM" id="SSF81321">
    <property type="entry name" value="Family A G protein-coupled receptor-like"/>
    <property type="match status" value="1"/>
</dbReference>
<dbReference type="EMBL" id="VSWD01000009">
    <property type="protein sequence ID" value="KAK3093322.1"/>
    <property type="molecule type" value="Genomic_DNA"/>
</dbReference>
<evidence type="ECO:0000256" key="3">
    <source>
        <dbReference type="ARBA" id="ARBA00022989"/>
    </source>
</evidence>
<sequence length="394" mass="44293">MNTTESSLLNSTVACLENCTTTINIIDDKTTAIANHIVIVVLNYVNYVLLPVFLVLGLTGNTLTIMVMNNKKFVNQTSTLFLTALSLSDTVLLLTQPFNKVFVMKLFGLDLRALSNIGCKIFFIIFKTSKMTSSWFLVLLCFERFVAVWFPLKAKTICTRRYAFIAIAAVYLVIGSYTSIWSYASNIDEKGICHPDQYDKSDPVEVQKFGRFIIGGVSLYSLIPTTILLTLTPLIVVQLFRRAKMFGKMSSQSKKKQSDTNKTTVMLVGVMFAYVILILPVTGLHLFAFIFRLNAFGSGSLGWAIYREVSQILEQINYCINFFLYVLSSSLFRGALNDLLCFKKLRTLKRSTHLGSSIRRNNSEKIKTNLTGTESNEKTIENEGPAKEDDGQKF</sequence>
<feature type="transmembrane region" description="Helical" evidence="10">
    <location>
        <begin position="132"/>
        <end position="150"/>
    </location>
</feature>
<comment type="subcellular location">
    <subcellularLocation>
        <location evidence="1">Membrane</location>
        <topology evidence="1">Multi-pass membrane protein</topology>
    </subcellularLocation>
</comment>
<proteinExistence type="inferred from homology"/>
<dbReference type="GO" id="GO:0005886">
    <property type="term" value="C:plasma membrane"/>
    <property type="evidence" value="ECO:0007669"/>
    <property type="project" value="TreeGrafter"/>
</dbReference>
<keyword evidence="5 10" id="KW-0472">Membrane</keyword>
<gene>
    <name evidence="12" type="ORF">FSP39_014080</name>
</gene>
<evidence type="ECO:0000313" key="13">
    <source>
        <dbReference type="Proteomes" id="UP001186944"/>
    </source>
</evidence>
<dbReference type="PROSITE" id="PS50262">
    <property type="entry name" value="G_PROTEIN_RECEP_F1_2"/>
    <property type="match status" value="1"/>
</dbReference>
<evidence type="ECO:0000256" key="5">
    <source>
        <dbReference type="ARBA" id="ARBA00023136"/>
    </source>
</evidence>
<dbReference type="PANTHER" id="PTHR24243">
    <property type="entry name" value="G-PROTEIN COUPLED RECEPTOR"/>
    <property type="match status" value="1"/>
</dbReference>
<feature type="compositionally biased region" description="Basic and acidic residues" evidence="9">
    <location>
        <begin position="375"/>
        <end position="394"/>
    </location>
</feature>
<dbReference type="CDD" id="cd14978">
    <property type="entry name" value="7tmA_FMRFamide_R-like"/>
    <property type="match status" value="1"/>
</dbReference>
<dbReference type="PANTHER" id="PTHR24243:SF230">
    <property type="entry name" value="G-PROTEIN COUPLED RECEPTORS FAMILY 1 PROFILE DOMAIN-CONTAINING PROTEIN"/>
    <property type="match status" value="1"/>
</dbReference>
<dbReference type="AlphaFoldDB" id="A0AA88XWW6"/>
<keyword evidence="13" id="KW-1185">Reference proteome</keyword>
<keyword evidence="4 8" id="KW-0297">G-protein coupled receptor</keyword>
<dbReference type="Gene3D" id="1.20.1070.10">
    <property type="entry name" value="Rhodopsin 7-helix transmembrane proteins"/>
    <property type="match status" value="1"/>
</dbReference>
<evidence type="ECO:0000313" key="12">
    <source>
        <dbReference type="EMBL" id="KAK3093322.1"/>
    </source>
</evidence>
<dbReference type="Pfam" id="PF00001">
    <property type="entry name" value="7tm_1"/>
    <property type="match status" value="1"/>
</dbReference>
<feature type="transmembrane region" description="Helical" evidence="10">
    <location>
        <begin position="261"/>
        <end position="280"/>
    </location>
</feature>
<organism evidence="12 13">
    <name type="scientific">Pinctada imbricata</name>
    <name type="common">Atlantic pearl-oyster</name>
    <name type="synonym">Pinctada martensii</name>
    <dbReference type="NCBI Taxonomy" id="66713"/>
    <lineage>
        <taxon>Eukaryota</taxon>
        <taxon>Metazoa</taxon>
        <taxon>Spiralia</taxon>
        <taxon>Lophotrochozoa</taxon>
        <taxon>Mollusca</taxon>
        <taxon>Bivalvia</taxon>
        <taxon>Autobranchia</taxon>
        <taxon>Pteriomorphia</taxon>
        <taxon>Pterioida</taxon>
        <taxon>Pterioidea</taxon>
        <taxon>Pteriidae</taxon>
        <taxon>Pinctada</taxon>
    </lineage>
</organism>
<feature type="region of interest" description="Disordered" evidence="9">
    <location>
        <begin position="365"/>
        <end position="394"/>
    </location>
</feature>
<evidence type="ECO:0000256" key="2">
    <source>
        <dbReference type="ARBA" id="ARBA00022692"/>
    </source>
</evidence>
<feature type="transmembrane region" description="Helical" evidence="10">
    <location>
        <begin position="73"/>
        <end position="94"/>
    </location>
</feature>
<dbReference type="PRINTS" id="PR00237">
    <property type="entry name" value="GPCRRHODOPSN"/>
</dbReference>
<evidence type="ECO:0000259" key="11">
    <source>
        <dbReference type="PROSITE" id="PS50262"/>
    </source>
</evidence>
<evidence type="ECO:0000256" key="9">
    <source>
        <dbReference type="SAM" id="MobiDB-lite"/>
    </source>
</evidence>
<keyword evidence="7 8" id="KW-0807">Transducer</keyword>
<dbReference type="Proteomes" id="UP001186944">
    <property type="component" value="Unassembled WGS sequence"/>
</dbReference>
<dbReference type="PROSITE" id="PS00237">
    <property type="entry name" value="G_PROTEIN_RECEP_F1_1"/>
    <property type="match status" value="1"/>
</dbReference>
<comment type="similarity">
    <text evidence="8">Belongs to the G-protein coupled receptor 1 family.</text>
</comment>
<protein>
    <recommendedName>
        <fullName evidence="11">G-protein coupled receptors family 1 profile domain-containing protein</fullName>
    </recommendedName>
</protein>
<evidence type="ECO:0000256" key="10">
    <source>
        <dbReference type="SAM" id="Phobius"/>
    </source>
</evidence>
<feature type="domain" description="G-protein coupled receptors family 1 profile" evidence="11">
    <location>
        <begin position="60"/>
        <end position="325"/>
    </location>
</feature>
<evidence type="ECO:0000256" key="1">
    <source>
        <dbReference type="ARBA" id="ARBA00004141"/>
    </source>
</evidence>
<comment type="caution">
    <text evidence="12">The sequence shown here is derived from an EMBL/GenBank/DDBJ whole genome shotgun (WGS) entry which is preliminary data.</text>
</comment>
<evidence type="ECO:0000256" key="4">
    <source>
        <dbReference type="ARBA" id="ARBA00023040"/>
    </source>
</evidence>
<reference evidence="12" key="1">
    <citation type="submission" date="2019-08" db="EMBL/GenBank/DDBJ databases">
        <title>The improved chromosome-level genome for the pearl oyster Pinctada fucata martensii using PacBio sequencing and Hi-C.</title>
        <authorList>
            <person name="Zheng Z."/>
        </authorList>
    </citation>
    <scope>NUCLEOTIDE SEQUENCE</scope>
    <source>
        <strain evidence="12">ZZ-2019</strain>
        <tissue evidence="12">Adductor muscle</tissue>
    </source>
</reference>
<evidence type="ECO:0000256" key="6">
    <source>
        <dbReference type="ARBA" id="ARBA00023170"/>
    </source>
</evidence>
<dbReference type="InterPro" id="IPR017452">
    <property type="entry name" value="GPCR_Rhodpsn_7TM"/>
</dbReference>